<proteinExistence type="predicted"/>
<name>A0A0F9BAV0_9ZZZZ</name>
<comment type="caution">
    <text evidence="2">The sequence shown here is derived from an EMBL/GenBank/DDBJ whole genome shotgun (WGS) entry which is preliminary data.</text>
</comment>
<sequence length="64" mass="7697">MSIHKSFKPTKVKFRSVRKRWERLKELLENGKEAKIYAQPKEKRLKIKDKPKKEEESTETSVKP</sequence>
<organism evidence="2">
    <name type="scientific">marine sediment metagenome</name>
    <dbReference type="NCBI Taxonomy" id="412755"/>
    <lineage>
        <taxon>unclassified sequences</taxon>
        <taxon>metagenomes</taxon>
        <taxon>ecological metagenomes</taxon>
    </lineage>
</organism>
<evidence type="ECO:0000256" key="1">
    <source>
        <dbReference type="SAM" id="MobiDB-lite"/>
    </source>
</evidence>
<feature type="region of interest" description="Disordered" evidence="1">
    <location>
        <begin position="41"/>
        <end position="64"/>
    </location>
</feature>
<dbReference type="EMBL" id="LAZR01053073">
    <property type="protein sequence ID" value="KKK81546.1"/>
    <property type="molecule type" value="Genomic_DNA"/>
</dbReference>
<dbReference type="AlphaFoldDB" id="A0A0F9BAV0"/>
<accession>A0A0F9BAV0</accession>
<reference evidence="2" key="1">
    <citation type="journal article" date="2015" name="Nature">
        <title>Complex archaea that bridge the gap between prokaryotes and eukaryotes.</title>
        <authorList>
            <person name="Spang A."/>
            <person name="Saw J.H."/>
            <person name="Jorgensen S.L."/>
            <person name="Zaremba-Niedzwiedzka K."/>
            <person name="Martijn J."/>
            <person name="Lind A.E."/>
            <person name="van Eijk R."/>
            <person name="Schleper C."/>
            <person name="Guy L."/>
            <person name="Ettema T.J."/>
        </authorList>
    </citation>
    <scope>NUCLEOTIDE SEQUENCE</scope>
</reference>
<gene>
    <name evidence="2" type="ORF">LCGC14_2812320</name>
</gene>
<protein>
    <submittedName>
        <fullName evidence="2">Uncharacterized protein</fullName>
    </submittedName>
</protein>
<evidence type="ECO:0000313" key="2">
    <source>
        <dbReference type="EMBL" id="KKK81546.1"/>
    </source>
</evidence>